<accession>A0A382IXR8</accession>
<organism evidence="2">
    <name type="scientific">marine metagenome</name>
    <dbReference type="NCBI Taxonomy" id="408172"/>
    <lineage>
        <taxon>unclassified sequences</taxon>
        <taxon>metagenomes</taxon>
        <taxon>ecological metagenomes</taxon>
    </lineage>
</organism>
<dbReference type="Gene3D" id="2.120.10.30">
    <property type="entry name" value="TolB, C-terminal domain"/>
    <property type="match status" value="1"/>
</dbReference>
<dbReference type="AlphaFoldDB" id="A0A382IXR8"/>
<feature type="domain" description="DUF7133" evidence="1">
    <location>
        <begin position="38"/>
        <end position="230"/>
    </location>
</feature>
<dbReference type="InterPro" id="IPR011041">
    <property type="entry name" value="Quinoprot_gluc/sorb_DH_b-prop"/>
</dbReference>
<dbReference type="SUPFAM" id="SSF50952">
    <property type="entry name" value="Soluble quinoprotein glucose dehydrogenase"/>
    <property type="match status" value="1"/>
</dbReference>
<dbReference type="PANTHER" id="PTHR33546:SF1">
    <property type="entry name" value="LARGE, MULTIFUNCTIONAL SECRETED PROTEIN"/>
    <property type="match status" value="1"/>
</dbReference>
<protein>
    <recommendedName>
        <fullName evidence="1">DUF7133 domain-containing protein</fullName>
    </recommendedName>
</protein>
<dbReference type="InterPro" id="IPR011042">
    <property type="entry name" value="6-blade_b-propeller_TolB-like"/>
</dbReference>
<evidence type="ECO:0000313" key="2">
    <source>
        <dbReference type="EMBL" id="SVC04195.1"/>
    </source>
</evidence>
<reference evidence="2" key="1">
    <citation type="submission" date="2018-05" db="EMBL/GenBank/DDBJ databases">
        <authorList>
            <person name="Lanie J.A."/>
            <person name="Ng W.-L."/>
            <person name="Kazmierczak K.M."/>
            <person name="Andrzejewski T.M."/>
            <person name="Davidsen T.M."/>
            <person name="Wayne K.J."/>
            <person name="Tettelin H."/>
            <person name="Glass J.I."/>
            <person name="Rusch D."/>
            <person name="Podicherti R."/>
            <person name="Tsui H.-C.T."/>
            <person name="Winkler M.E."/>
        </authorList>
    </citation>
    <scope>NUCLEOTIDE SEQUENCE</scope>
</reference>
<dbReference type="NCBIfam" id="TIGR02604">
    <property type="entry name" value="Piru_Ver_Nterm"/>
    <property type="match status" value="1"/>
</dbReference>
<sequence length="235" mass="26187">MRPLTLLLLCLSDVLPLKAAETPKIFNTQELTIPLLKPTEALKAITVPKGFRVQLSSAEPMVQQPIAMTWDPRGRLWIAECYTYAERKTNFETKLKDRIIILEDTNQDGVFDKRKVFWDGASQLAGIEIGFGGVWAACAPEILFIPDANGDDIPDGKPEPILDGFENDKVRHNIVNGLKWGPDGWLYGRHGILGPGSMVGKPGTPEAKRTPIQCGIWRYHPTRKIFEVVCHGTTN</sequence>
<feature type="non-terminal residue" evidence="2">
    <location>
        <position position="235"/>
    </location>
</feature>
<evidence type="ECO:0000259" key="1">
    <source>
        <dbReference type="Pfam" id="PF23500"/>
    </source>
</evidence>
<dbReference type="InterPro" id="IPR055557">
    <property type="entry name" value="DUF7133"/>
</dbReference>
<dbReference type="InterPro" id="IPR013428">
    <property type="entry name" value="Membrane-bound_put_N"/>
</dbReference>
<gene>
    <name evidence="2" type="ORF">METZ01_LOCUS257049</name>
</gene>
<dbReference type="PANTHER" id="PTHR33546">
    <property type="entry name" value="LARGE, MULTIFUNCTIONAL SECRETED PROTEIN-RELATED"/>
    <property type="match status" value="1"/>
</dbReference>
<dbReference type="EMBL" id="UINC01070216">
    <property type="protein sequence ID" value="SVC04195.1"/>
    <property type="molecule type" value="Genomic_DNA"/>
</dbReference>
<proteinExistence type="predicted"/>
<dbReference type="Pfam" id="PF23500">
    <property type="entry name" value="DUF7133"/>
    <property type="match status" value="1"/>
</dbReference>
<name>A0A382IXR8_9ZZZZ</name>